<dbReference type="EMBL" id="PKKJ01000001">
    <property type="protein sequence ID" value="PKY67116.1"/>
    <property type="molecule type" value="Genomic_DNA"/>
</dbReference>
<dbReference type="OrthoDB" id="9800334at2"/>
<comment type="caution">
    <text evidence="2">The sequence shown here is derived from an EMBL/GenBank/DDBJ whole genome shotgun (WGS) entry which is preliminary data.</text>
</comment>
<dbReference type="InterPro" id="IPR000551">
    <property type="entry name" value="MerR-type_HTH_dom"/>
</dbReference>
<reference evidence="2 3" key="1">
    <citation type="submission" date="2017-12" db="EMBL/GenBank/DDBJ databases">
        <title>Phylogenetic diversity of female urinary microbiome.</title>
        <authorList>
            <person name="Thomas-White K."/>
            <person name="Wolfe A.J."/>
        </authorList>
    </citation>
    <scope>NUCLEOTIDE SEQUENCE [LARGE SCALE GENOMIC DNA]</scope>
    <source>
        <strain evidence="2 3">UMB0250</strain>
    </source>
</reference>
<dbReference type="AlphaFoldDB" id="A0A2I1I7M7"/>
<dbReference type="PROSITE" id="PS50937">
    <property type="entry name" value="HTH_MERR_2"/>
    <property type="match status" value="1"/>
</dbReference>
<feature type="domain" description="HTH merR-type" evidence="1">
    <location>
        <begin position="17"/>
        <end position="86"/>
    </location>
</feature>
<dbReference type="Proteomes" id="UP000234545">
    <property type="component" value="Unassembled WGS sequence"/>
</dbReference>
<evidence type="ECO:0000313" key="2">
    <source>
        <dbReference type="EMBL" id="PKY67116.1"/>
    </source>
</evidence>
<evidence type="ECO:0000259" key="1">
    <source>
        <dbReference type="PROSITE" id="PS50937"/>
    </source>
</evidence>
<evidence type="ECO:0000313" key="3">
    <source>
        <dbReference type="Proteomes" id="UP000234545"/>
    </source>
</evidence>
<dbReference type="InterPro" id="IPR009061">
    <property type="entry name" value="DNA-bd_dom_put_sf"/>
</dbReference>
<dbReference type="RefSeq" id="WP_101627610.1">
    <property type="nucleotide sequence ID" value="NZ_PKKJ01000001.1"/>
</dbReference>
<accession>A0A2I1I7M7</accession>
<dbReference type="Gene3D" id="1.10.1660.10">
    <property type="match status" value="1"/>
</dbReference>
<organism evidence="2 3">
    <name type="scientific">Schaalia turicensis</name>
    <dbReference type="NCBI Taxonomy" id="131111"/>
    <lineage>
        <taxon>Bacteria</taxon>
        <taxon>Bacillati</taxon>
        <taxon>Actinomycetota</taxon>
        <taxon>Actinomycetes</taxon>
        <taxon>Actinomycetales</taxon>
        <taxon>Actinomycetaceae</taxon>
        <taxon>Schaalia</taxon>
    </lineage>
</organism>
<dbReference type="Pfam" id="PF13411">
    <property type="entry name" value="MerR_1"/>
    <property type="match status" value="1"/>
</dbReference>
<dbReference type="SUPFAM" id="SSF46955">
    <property type="entry name" value="Putative DNA-binding domain"/>
    <property type="match status" value="1"/>
</dbReference>
<dbReference type="GO" id="GO:0003677">
    <property type="term" value="F:DNA binding"/>
    <property type="evidence" value="ECO:0007669"/>
    <property type="project" value="InterPro"/>
</dbReference>
<dbReference type="GO" id="GO:0006355">
    <property type="term" value="P:regulation of DNA-templated transcription"/>
    <property type="evidence" value="ECO:0007669"/>
    <property type="project" value="InterPro"/>
</dbReference>
<name>A0A2I1I7M7_9ACTO</name>
<protein>
    <submittedName>
        <fullName evidence="2">Helix-turn-helix-type transcriptional regulator</fullName>
    </submittedName>
</protein>
<sequence>MPRAHLASSADSGVDAPLTVTAVSVRLGISPSTLRTWERRYGLGPDERQAGTHRRYRASDVARLTAMVELVHQGVSPADAAATVLAAAPAHSRQEDLPVPHTVSELLNCVSACHGHQLKNVLRSAVGDEGLVHTWSRLVSPALDTLRASTCGQKPGCAPSSILQNAFLDVLAQFASECVSPQTALGSVVVLTDVAHELGAHVLGVALGWYGIDVRVVSTATVDDQGACARVALHTKERPVVLAIVMGSGASCEKFIHGLTTDLDLDVMLVGADAPKVVDERVLRVRTIAAGVEETLAVLAPGADLSSVLS</sequence>
<gene>
    <name evidence="2" type="ORF">CYJ25_02485</name>
</gene>
<proteinExistence type="predicted"/>
<dbReference type="SMART" id="SM00422">
    <property type="entry name" value="HTH_MERR"/>
    <property type="match status" value="1"/>
</dbReference>